<keyword evidence="8" id="KW-1185">Reference proteome</keyword>
<proteinExistence type="inferred from homology"/>
<keyword evidence="1" id="KW-0808">Transferase</keyword>
<organism evidence="7 8">
    <name type="scientific">Desulfolutivibrio sulfodismutans</name>
    <dbReference type="NCBI Taxonomy" id="63561"/>
    <lineage>
        <taxon>Bacteria</taxon>
        <taxon>Pseudomonadati</taxon>
        <taxon>Thermodesulfobacteriota</taxon>
        <taxon>Desulfovibrionia</taxon>
        <taxon>Desulfovibrionales</taxon>
        <taxon>Desulfovibrionaceae</taxon>
        <taxon>Desulfolutivibrio</taxon>
    </lineage>
</organism>
<evidence type="ECO:0000256" key="3">
    <source>
        <dbReference type="ARBA" id="ARBA00022801"/>
    </source>
</evidence>
<dbReference type="PANTHER" id="PTHR47320:SF1">
    <property type="entry name" value="BIFUNCTIONAL URIDYLYLTRANSFERASE_URIDYLYL-REMOVING ENZYME"/>
    <property type="match status" value="1"/>
</dbReference>
<dbReference type="AlphaFoldDB" id="A0A7K3NTG7"/>
<dbReference type="InterPro" id="IPR003607">
    <property type="entry name" value="HD/PDEase_dom"/>
</dbReference>
<sequence length="128" mass="14590">TLNLIKHLRKLQYTQVSEKFPLAAKLMAKLPKPELIYMAGLYHDIGKGRHGDHSEIGAVDAEAFCQRHQLPVWDSRLIVWLVQNHLVMSTTAQRKDLSDPQVIHDFAQAVGDETRLDYLYVLTVADIN</sequence>
<evidence type="ECO:0000256" key="1">
    <source>
        <dbReference type="ARBA" id="ARBA00022679"/>
    </source>
</evidence>
<protein>
    <submittedName>
        <fullName evidence="7">HD domain-containing protein</fullName>
    </submittedName>
</protein>
<dbReference type="PROSITE" id="PS51831">
    <property type="entry name" value="HD"/>
    <property type="match status" value="1"/>
</dbReference>
<keyword evidence="2" id="KW-0548">Nucleotidyltransferase</keyword>
<evidence type="ECO:0000256" key="2">
    <source>
        <dbReference type="ARBA" id="ARBA00022695"/>
    </source>
</evidence>
<keyword evidence="4" id="KW-0460">Magnesium</keyword>
<comment type="caution">
    <text evidence="7">The sequence shown here is derived from an EMBL/GenBank/DDBJ whole genome shotgun (WGS) entry which is preliminary data.</text>
</comment>
<feature type="non-terminal residue" evidence="7">
    <location>
        <position position="1"/>
    </location>
</feature>
<evidence type="ECO:0000256" key="5">
    <source>
        <dbReference type="ARBA" id="ARBA00023268"/>
    </source>
</evidence>
<evidence type="ECO:0000256" key="4">
    <source>
        <dbReference type="ARBA" id="ARBA00022842"/>
    </source>
</evidence>
<gene>
    <name evidence="7" type="ORF">G3N56_20355</name>
</gene>
<evidence type="ECO:0000313" key="8">
    <source>
        <dbReference type="Proteomes" id="UP000469724"/>
    </source>
</evidence>
<dbReference type="Proteomes" id="UP000469724">
    <property type="component" value="Unassembled WGS sequence"/>
</dbReference>
<dbReference type="HAMAP" id="MF_00277">
    <property type="entry name" value="PII_uridylyl_transf"/>
    <property type="match status" value="1"/>
</dbReference>
<dbReference type="Gene3D" id="1.10.3210.10">
    <property type="entry name" value="Hypothetical protein af1432"/>
    <property type="match status" value="1"/>
</dbReference>
<reference evidence="7 8" key="1">
    <citation type="submission" date="2020-02" db="EMBL/GenBank/DDBJ databases">
        <title>Comparative genomics of sulfur disproportionating microorganisms.</title>
        <authorList>
            <person name="Ward L.M."/>
            <person name="Bertran E."/>
            <person name="Johnston D.T."/>
        </authorList>
    </citation>
    <scope>NUCLEOTIDE SEQUENCE [LARGE SCALE GENOMIC DNA]</scope>
    <source>
        <strain evidence="7 8">DSM 3696</strain>
    </source>
</reference>
<keyword evidence="5" id="KW-0511">Multifunctional enzyme</keyword>
<keyword evidence="3" id="KW-0378">Hydrolase</keyword>
<dbReference type="InterPro" id="IPR006674">
    <property type="entry name" value="HD_domain"/>
</dbReference>
<dbReference type="EMBL" id="JAAGRQ010000276">
    <property type="protein sequence ID" value="NDY59093.1"/>
    <property type="molecule type" value="Genomic_DNA"/>
</dbReference>
<dbReference type="CDD" id="cd00077">
    <property type="entry name" value="HDc"/>
    <property type="match status" value="1"/>
</dbReference>
<dbReference type="GO" id="GO:0016787">
    <property type="term" value="F:hydrolase activity"/>
    <property type="evidence" value="ECO:0007669"/>
    <property type="project" value="UniProtKB-KW"/>
</dbReference>
<dbReference type="GO" id="GO:0008773">
    <property type="term" value="F:[protein-PII] uridylyltransferase activity"/>
    <property type="evidence" value="ECO:0007669"/>
    <property type="project" value="InterPro"/>
</dbReference>
<dbReference type="PANTHER" id="PTHR47320">
    <property type="entry name" value="BIFUNCTIONAL URIDYLYLTRANSFERASE/URIDYLYL-REMOVING ENZYME"/>
    <property type="match status" value="1"/>
</dbReference>
<evidence type="ECO:0000313" key="7">
    <source>
        <dbReference type="EMBL" id="NDY59093.1"/>
    </source>
</evidence>
<dbReference type="SUPFAM" id="SSF109604">
    <property type="entry name" value="HD-domain/PDEase-like"/>
    <property type="match status" value="1"/>
</dbReference>
<dbReference type="InterPro" id="IPR010043">
    <property type="entry name" value="UTase/UR"/>
</dbReference>
<feature type="domain" description="HD" evidence="6">
    <location>
        <begin position="1"/>
        <end position="119"/>
    </location>
</feature>
<accession>A0A7K3NTG7</accession>
<name>A0A7K3NTG7_9BACT</name>
<evidence type="ECO:0000259" key="6">
    <source>
        <dbReference type="PROSITE" id="PS51831"/>
    </source>
</evidence>
<dbReference type="Pfam" id="PF01966">
    <property type="entry name" value="HD"/>
    <property type="match status" value="1"/>
</dbReference>
<feature type="non-terminal residue" evidence="7">
    <location>
        <position position="128"/>
    </location>
</feature>